<dbReference type="InterPro" id="IPR029058">
    <property type="entry name" value="AB_hydrolase_fold"/>
</dbReference>
<dbReference type="SUPFAM" id="SSF53474">
    <property type="entry name" value="alpha/beta-Hydrolases"/>
    <property type="match status" value="1"/>
</dbReference>
<reference evidence="4 5" key="1">
    <citation type="submission" date="2023-04" db="EMBL/GenBank/DDBJ databases">
        <title>Genome of Basidiobolus ranarum AG-B5.</title>
        <authorList>
            <person name="Stajich J.E."/>
            <person name="Carter-House D."/>
            <person name="Gryganskyi A."/>
        </authorList>
    </citation>
    <scope>NUCLEOTIDE SEQUENCE [LARGE SCALE GENOMIC DNA]</scope>
    <source>
        <strain evidence="4 5">AG-B5</strain>
    </source>
</reference>
<proteinExistence type="inferred from homology"/>
<comment type="similarity">
    <text evidence="1">Belongs to the type-B carboxylesterase/lipase family.</text>
</comment>
<organism evidence="4 5">
    <name type="scientific">Basidiobolus ranarum</name>
    <dbReference type="NCBI Taxonomy" id="34480"/>
    <lineage>
        <taxon>Eukaryota</taxon>
        <taxon>Fungi</taxon>
        <taxon>Fungi incertae sedis</taxon>
        <taxon>Zoopagomycota</taxon>
        <taxon>Entomophthoromycotina</taxon>
        <taxon>Basidiobolomycetes</taxon>
        <taxon>Basidiobolales</taxon>
        <taxon>Basidiobolaceae</taxon>
        <taxon>Basidiobolus</taxon>
    </lineage>
</organism>
<protein>
    <recommendedName>
        <fullName evidence="3">Carboxylesterase type B domain-containing protein</fullName>
    </recommendedName>
</protein>
<name>A0ABR2WP48_9FUNG</name>
<evidence type="ECO:0000259" key="3">
    <source>
        <dbReference type="Pfam" id="PF00135"/>
    </source>
</evidence>
<dbReference type="Pfam" id="PF00135">
    <property type="entry name" value="COesterase"/>
    <property type="match status" value="1"/>
</dbReference>
<keyword evidence="5" id="KW-1185">Reference proteome</keyword>
<dbReference type="EMBL" id="JASJQH010000683">
    <property type="protein sequence ID" value="KAK9763274.1"/>
    <property type="molecule type" value="Genomic_DNA"/>
</dbReference>
<comment type="caution">
    <text evidence="4">The sequence shown here is derived from an EMBL/GenBank/DDBJ whole genome shotgun (WGS) entry which is preliminary data.</text>
</comment>
<dbReference type="InterPro" id="IPR000997">
    <property type="entry name" value="Cholinesterase"/>
</dbReference>
<keyword evidence="2" id="KW-0378">Hydrolase</keyword>
<dbReference type="InterPro" id="IPR002018">
    <property type="entry name" value="CarbesteraseB"/>
</dbReference>
<dbReference type="InterPro" id="IPR050309">
    <property type="entry name" value="Type-B_Carboxylest/Lipase"/>
</dbReference>
<dbReference type="PRINTS" id="PR00878">
    <property type="entry name" value="CHOLNESTRASE"/>
</dbReference>
<evidence type="ECO:0000256" key="1">
    <source>
        <dbReference type="ARBA" id="ARBA00005964"/>
    </source>
</evidence>
<dbReference type="PANTHER" id="PTHR11559">
    <property type="entry name" value="CARBOXYLESTERASE"/>
    <property type="match status" value="1"/>
</dbReference>
<sequence length="509" mass="57264">MNIQHDSSPATVHLRQGIYHGTSHSTHRTFMNVPYAQPPVGNLRWKKPQKLHSNPEQTNDATKVGPCCPQPATHMDFLPGLHSSAEHNESNCLNLNIWTPPLEEKPDKGWPVMVWIHGGGFVEGMNSYPLYDGTNLTKKHPVIVVSINYRVNIFGFLGSQELIQDSEDGSSGNYGLLDQRLAFEWVKENISHFGGDKTRICAFGESAGSVSIAYQLVISRGLFHRAILESGGADTLSAVSIEKQQIVFDEICRHLDITEGDRLAKLREISAETLVDALDKVSVGAEFIWMGTIDGVTIKQNPGLLYQDPKNIDPSVKEMIIGETTDEGTLFTDLIPLKETFKATLESKFSPHQTEVIKRLYPCEEPGELLATIGKICGDQLVAGPVRETTRALAHGSNPARKVYSYRFNAPMEKTAGFNLGVHHIQEVYFVFNQTDYLNEKEQKVSEKISQFWVNFATNGVPDDEWEPFLTNRETKLVFEPNGIIRNQIDDDEVRDKRLLFWKSFREQH</sequence>
<gene>
    <name evidence="4" type="ORF">K7432_010196</name>
</gene>
<accession>A0ABR2WP48</accession>
<dbReference type="Proteomes" id="UP001479436">
    <property type="component" value="Unassembled WGS sequence"/>
</dbReference>
<dbReference type="Gene3D" id="3.40.50.1820">
    <property type="entry name" value="alpha/beta hydrolase"/>
    <property type="match status" value="1"/>
</dbReference>
<evidence type="ECO:0000313" key="5">
    <source>
        <dbReference type="Proteomes" id="UP001479436"/>
    </source>
</evidence>
<evidence type="ECO:0000313" key="4">
    <source>
        <dbReference type="EMBL" id="KAK9763274.1"/>
    </source>
</evidence>
<feature type="domain" description="Carboxylesterase type B" evidence="3">
    <location>
        <begin position="11"/>
        <end position="479"/>
    </location>
</feature>
<evidence type="ECO:0000256" key="2">
    <source>
        <dbReference type="ARBA" id="ARBA00022801"/>
    </source>
</evidence>